<comment type="caution">
    <text evidence="1">The sequence shown here is derived from an EMBL/GenBank/DDBJ whole genome shotgun (WGS) entry which is preliminary data.</text>
</comment>
<reference evidence="1" key="1">
    <citation type="submission" date="2024-05" db="EMBL/GenBank/DDBJ databases">
        <title>30 novel species of actinomycetes from the DSMZ collection.</title>
        <authorList>
            <person name="Nouioui I."/>
        </authorList>
    </citation>
    <scope>NUCLEOTIDE SEQUENCE</scope>
    <source>
        <strain evidence="1">DSM 41014</strain>
    </source>
</reference>
<name>A0ABU2UJ01_9ACTN</name>
<dbReference type="Proteomes" id="UP001180489">
    <property type="component" value="Unassembled WGS sequence"/>
</dbReference>
<evidence type="ECO:0000313" key="2">
    <source>
        <dbReference type="Proteomes" id="UP001180489"/>
    </source>
</evidence>
<keyword evidence="2" id="KW-1185">Reference proteome</keyword>
<accession>A0ABU2UJ01</accession>
<sequence>MNPINLVDLSRLFQAGVLAEPARWADILDGAPPADRARVEHVLAALLAEPEDERMLRLPMADTDMVDFEIPEEADHR</sequence>
<gene>
    <name evidence="1" type="ORF">RM863_13995</name>
</gene>
<proteinExistence type="predicted"/>
<dbReference type="EMBL" id="JAVRFF010000014">
    <property type="protein sequence ID" value="MDT0473241.1"/>
    <property type="molecule type" value="Genomic_DNA"/>
</dbReference>
<dbReference type="RefSeq" id="WP_164784839.1">
    <property type="nucleotide sequence ID" value="NZ_JAVRFF010000014.1"/>
</dbReference>
<organism evidence="1 2">
    <name type="scientific">Streptomyces hintoniae</name>
    <dbReference type="NCBI Taxonomy" id="3075521"/>
    <lineage>
        <taxon>Bacteria</taxon>
        <taxon>Bacillati</taxon>
        <taxon>Actinomycetota</taxon>
        <taxon>Actinomycetes</taxon>
        <taxon>Kitasatosporales</taxon>
        <taxon>Streptomycetaceae</taxon>
        <taxon>Streptomyces</taxon>
    </lineage>
</organism>
<protein>
    <submittedName>
        <fullName evidence="1">Uncharacterized protein</fullName>
    </submittedName>
</protein>
<evidence type="ECO:0000313" key="1">
    <source>
        <dbReference type="EMBL" id="MDT0473241.1"/>
    </source>
</evidence>